<organism evidence="12 13">
    <name type="scientific">Fundulus heteroclitus</name>
    <name type="common">Killifish</name>
    <name type="synonym">Mummichog</name>
    <dbReference type="NCBI Taxonomy" id="8078"/>
    <lineage>
        <taxon>Eukaryota</taxon>
        <taxon>Metazoa</taxon>
        <taxon>Chordata</taxon>
        <taxon>Craniata</taxon>
        <taxon>Vertebrata</taxon>
        <taxon>Euteleostomi</taxon>
        <taxon>Actinopterygii</taxon>
        <taxon>Neopterygii</taxon>
        <taxon>Teleostei</taxon>
        <taxon>Neoteleostei</taxon>
        <taxon>Acanthomorphata</taxon>
        <taxon>Ovalentaria</taxon>
        <taxon>Atherinomorphae</taxon>
        <taxon>Cyprinodontiformes</taxon>
        <taxon>Fundulidae</taxon>
        <taxon>Fundulus</taxon>
    </lineage>
</organism>
<dbReference type="InterPro" id="IPR013098">
    <property type="entry name" value="Ig_I-set"/>
</dbReference>
<evidence type="ECO:0000259" key="10">
    <source>
        <dbReference type="PROSITE" id="PS50835"/>
    </source>
</evidence>
<evidence type="ECO:0000313" key="13">
    <source>
        <dbReference type="Proteomes" id="UP000265000"/>
    </source>
</evidence>
<dbReference type="AlphaFoldDB" id="A0A3Q2SSB5"/>
<dbReference type="GO" id="GO:0048738">
    <property type="term" value="P:cardiac muscle tissue development"/>
    <property type="evidence" value="ECO:0007669"/>
    <property type="project" value="TreeGrafter"/>
</dbReference>
<dbReference type="PANTHER" id="PTHR14340">
    <property type="entry name" value="MICROFIBRIL-ASSOCIATED GLYCOPROTEIN 3"/>
    <property type="match status" value="1"/>
</dbReference>
<dbReference type="PROSITE" id="PS50853">
    <property type="entry name" value="FN3"/>
    <property type="match status" value="1"/>
</dbReference>
<sequence>SPLCLHFFFCLEELAAEFISRPQNQEVVEGEKAEFSCTDIETQEKKTISFVCKVNRPEVTVRWMKAGQEVTLSKRIVYRVDGLKHTLTIKDCVMDDEGEYTAMIGDDKCAAELIISEAPTDFTGQLRDQTITEFEDAEFTCKLSKEKAAVKWYRNGREIREGPRYLPTIFKQSNNKDIAYKCLSGSFLNPGEVPEVLEVNDRPEVKVKLDATLVVRAGDSIAIEATVKGKPQPDVKWTKDERTEEIRKGLRHQLETGVDFSKLLITGARRTDSGQYVVTASNSAGTSSAKGTVNVLDRPGPIRDLKVSDITTDRCNLAWEVPEDDGGCDIYNYIIEKCETKRGVWSVHSNAVITNKAKV</sequence>
<name>A0A3Q2SSB5_FUNHE</name>
<dbReference type="InterPro" id="IPR013783">
    <property type="entry name" value="Ig-like_fold"/>
</dbReference>
<dbReference type="CDD" id="cd00063">
    <property type="entry name" value="FN3"/>
    <property type="match status" value="1"/>
</dbReference>
<evidence type="ECO:0000256" key="8">
    <source>
        <dbReference type="ARBA" id="ARBA00023319"/>
    </source>
</evidence>
<keyword evidence="6" id="KW-1015">Disulfide bond</keyword>
<reference evidence="12" key="1">
    <citation type="submission" date="2025-08" db="UniProtKB">
        <authorList>
            <consortium name="Ensembl"/>
        </authorList>
    </citation>
    <scope>IDENTIFICATION</scope>
</reference>
<dbReference type="Pfam" id="PF07679">
    <property type="entry name" value="I-set"/>
    <property type="match status" value="2"/>
</dbReference>
<keyword evidence="13" id="KW-1185">Reference proteome</keyword>
<evidence type="ECO:0000256" key="9">
    <source>
        <dbReference type="SAM" id="SignalP"/>
    </source>
</evidence>
<proteinExistence type="inferred from homology"/>
<reference evidence="12" key="2">
    <citation type="submission" date="2025-09" db="UniProtKB">
        <authorList>
            <consortium name="Ensembl"/>
        </authorList>
    </citation>
    <scope>IDENTIFICATION</scope>
</reference>
<evidence type="ECO:0000256" key="3">
    <source>
        <dbReference type="ARBA" id="ARBA00006692"/>
    </source>
</evidence>
<keyword evidence="4" id="KW-0963">Cytoplasm</keyword>
<dbReference type="InterPro" id="IPR036116">
    <property type="entry name" value="FN3_sf"/>
</dbReference>
<dbReference type="InterPro" id="IPR036179">
    <property type="entry name" value="Ig-like_dom_sf"/>
</dbReference>
<dbReference type="InterPro" id="IPR007110">
    <property type="entry name" value="Ig-like_dom"/>
</dbReference>
<dbReference type="Ensembl" id="ENSFHET00000012227.1">
    <property type="protein sequence ID" value="ENSFHEP00000002438.1"/>
    <property type="gene ID" value="ENSFHEG00000003250.1"/>
</dbReference>
<dbReference type="InterPro" id="IPR003961">
    <property type="entry name" value="FN3_dom"/>
</dbReference>
<dbReference type="GeneTree" id="ENSGT01110000267173"/>
<dbReference type="InterPro" id="IPR003598">
    <property type="entry name" value="Ig_sub2"/>
</dbReference>
<dbReference type="FunFam" id="2.60.40.10:FF:000050">
    <property type="entry name" value="Titin isoform B"/>
    <property type="match status" value="1"/>
</dbReference>
<evidence type="ECO:0000313" key="12">
    <source>
        <dbReference type="Ensembl" id="ENSFHEP00000002438.1"/>
    </source>
</evidence>
<dbReference type="GO" id="GO:0045214">
    <property type="term" value="P:sarcomere organization"/>
    <property type="evidence" value="ECO:0007669"/>
    <property type="project" value="TreeGrafter"/>
</dbReference>
<feature type="domain" description="Ig-like" evidence="10">
    <location>
        <begin position="22"/>
        <end position="116"/>
    </location>
</feature>
<dbReference type="SUPFAM" id="SSF48726">
    <property type="entry name" value="Immunoglobulin"/>
    <property type="match status" value="3"/>
</dbReference>
<dbReference type="SMART" id="SM00409">
    <property type="entry name" value="IG"/>
    <property type="match status" value="2"/>
</dbReference>
<evidence type="ECO:0000256" key="2">
    <source>
        <dbReference type="ARBA" id="ARBA00004496"/>
    </source>
</evidence>
<dbReference type="Gene3D" id="2.60.40.10">
    <property type="entry name" value="Immunoglobulins"/>
    <property type="match status" value="4"/>
</dbReference>
<comment type="subcellular location">
    <subcellularLocation>
        <location evidence="2">Cytoplasm</location>
    </subcellularLocation>
    <subcellularLocation>
        <location evidence="1">Nucleus</location>
    </subcellularLocation>
</comment>
<comment type="similarity">
    <text evidence="3">Belongs to the protein kinase superfamily. CAMK Ser/Thr protein kinase family.</text>
</comment>
<dbReference type="FunFam" id="2.60.40.10:FF:000002">
    <property type="entry name" value="Titin a"/>
    <property type="match status" value="1"/>
</dbReference>
<evidence type="ECO:0000256" key="4">
    <source>
        <dbReference type="ARBA" id="ARBA00022490"/>
    </source>
</evidence>
<dbReference type="GO" id="GO:0031430">
    <property type="term" value="C:M band"/>
    <property type="evidence" value="ECO:0007669"/>
    <property type="project" value="TreeGrafter"/>
</dbReference>
<feature type="domain" description="Ig-like" evidence="10">
    <location>
        <begin position="203"/>
        <end position="294"/>
    </location>
</feature>
<dbReference type="PROSITE" id="PS50835">
    <property type="entry name" value="IG_LIKE"/>
    <property type="match status" value="3"/>
</dbReference>
<dbReference type="Proteomes" id="UP000265000">
    <property type="component" value="Unplaced"/>
</dbReference>
<dbReference type="InterPro" id="IPR003599">
    <property type="entry name" value="Ig_sub"/>
</dbReference>
<evidence type="ECO:0000256" key="6">
    <source>
        <dbReference type="ARBA" id="ARBA00023157"/>
    </source>
</evidence>
<feature type="domain" description="Fibronectin type-III" evidence="11">
    <location>
        <begin position="301"/>
        <end position="359"/>
    </location>
</feature>
<keyword evidence="5" id="KW-0677">Repeat</keyword>
<dbReference type="SUPFAM" id="SSF49265">
    <property type="entry name" value="Fibronectin type III"/>
    <property type="match status" value="1"/>
</dbReference>
<feature type="signal peptide" evidence="9">
    <location>
        <begin position="1"/>
        <end position="16"/>
    </location>
</feature>
<feature type="chain" id="PRO_5018523149" description="Ig-like domain-containing protein" evidence="9">
    <location>
        <begin position="17"/>
        <end position="359"/>
    </location>
</feature>
<evidence type="ECO:0000256" key="5">
    <source>
        <dbReference type="ARBA" id="ARBA00022737"/>
    </source>
</evidence>
<protein>
    <recommendedName>
        <fullName evidence="14">Ig-like domain-containing protein</fullName>
    </recommendedName>
</protein>
<keyword evidence="9" id="KW-0732">Signal</keyword>
<dbReference type="SMART" id="SM00408">
    <property type="entry name" value="IGc2"/>
    <property type="match status" value="2"/>
</dbReference>
<keyword evidence="7" id="KW-0539">Nucleus</keyword>
<dbReference type="GO" id="GO:0005634">
    <property type="term" value="C:nucleus"/>
    <property type="evidence" value="ECO:0007669"/>
    <property type="project" value="UniProtKB-SubCell"/>
</dbReference>
<evidence type="ECO:0008006" key="14">
    <source>
        <dbReference type="Google" id="ProtNLM"/>
    </source>
</evidence>
<evidence type="ECO:0000256" key="7">
    <source>
        <dbReference type="ARBA" id="ARBA00023242"/>
    </source>
</evidence>
<keyword evidence="8" id="KW-0393">Immunoglobulin domain</keyword>
<dbReference type="GO" id="GO:0008307">
    <property type="term" value="F:structural constituent of muscle"/>
    <property type="evidence" value="ECO:0007669"/>
    <property type="project" value="TreeGrafter"/>
</dbReference>
<dbReference type="PANTHER" id="PTHR14340:SF13">
    <property type="entry name" value="TITIN"/>
    <property type="match status" value="1"/>
</dbReference>
<evidence type="ECO:0000259" key="11">
    <source>
        <dbReference type="PROSITE" id="PS50853"/>
    </source>
</evidence>
<feature type="domain" description="Ig-like" evidence="10">
    <location>
        <begin position="119"/>
        <end position="200"/>
    </location>
</feature>
<accession>A0A3Q2SSB5</accession>
<evidence type="ECO:0000256" key="1">
    <source>
        <dbReference type="ARBA" id="ARBA00004123"/>
    </source>
</evidence>